<name>I0IC77_PHYMF</name>
<dbReference type="InterPro" id="IPR045584">
    <property type="entry name" value="Pilin-like"/>
</dbReference>
<dbReference type="AlphaFoldDB" id="I0IC77"/>
<dbReference type="KEGG" id="phm:PSMK_07060"/>
<keyword evidence="2" id="KW-1133">Transmembrane helix</keyword>
<dbReference type="eggNOG" id="COG2165">
    <property type="taxonomic scope" value="Bacteria"/>
</dbReference>
<proteinExistence type="predicted"/>
<evidence type="ECO:0000313" key="4">
    <source>
        <dbReference type="Proteomes" id="UP000007881"/>
    </source>
</evidence>
<dbReference type="PANTHER" id="PTHR30093:SF2">
    <property type="entry name" value="TYPE II SECRETION SYSTEM PROTEIN H"/>
    <property type="match status" value="1"/>
</dbReference>
<dbReference type="Pfam" id="PF07963">
    <property type="entry name" value="N_methyl"/>
    <property type="match status" value="1"/>
</dbReference>
<feature type="transmembrane region" description="Helical" evidence="2">
    <location>
        <begin position="38"/>
        <end position="59"/>
    </location>
</feature>
<keyword evidence="1" id="KW-0488">Methylation</keyword>
<keyword evidence="4" id="KW-1185">Reference proteome</keyword>
<reference evidence="3 4" key="1">
    <citation type="submission" date="2012-02" db="EMBL/GenBank/DDBJ databases">
        <title>Complete genome sequence of Phycisphaera mikurensis NBRC 102666.</title>
        <authorList>
            <person name="Ankai A."/>
            <person name="Hosoyama A."/>
            <person name="Terui Y."/>
            <person name="Sekine M."/>
            <person name="Fukai R."/>
            <person name="Kato Y."/>
            <person name="Nakamura S."/>
            <person name="Yamada-Narita S."/>
            <person name="Kawakoshi A."/>
            <person name="Fukunaga Y."/>
            <person name="Yamazaki S."/>
            <person name="Fujita N."/>
        </authorList>
    </citation>
    <scope>NUCLEOTIDE SEQUENCE [LARGE SCALE GENOMIC DNA]</scope>
    <source>
        <strain evidence="4">NBRC 102666 / KCTC 22515 / FYK2301M01</strain>
    </source>
</reference>
<evidence type="ECO:0000256" key="2">
    <source>
        <dbReference type="SAM" id="Phobius"/>
    </source>
</evidence>
<dbReference type="InterPro" id="IPR012902">
    <property type="entry name" value="N_methyl_site"/>
</dbReference>
<organism evidence="3 4">
    <name type="scientific">Phycisphaera mikurensis (strain NBRC 102666 / KCTC 22515 / FYK2301M01)</name>
    <dbReference type="NCBI Taxonomy" id="1142394"/>
    <lineage>
        <taxon>Bacteria</taxon>
        <taxon>Pseudomonadati</taxon>
        <taxon>Planctomycetota</taxon>
        <taxon>Phycisphaerae</taxon>
        <taxon>Phycisphaerales</taxon>
        <taxon>Phycisphaeraceae</taxon>
        <taxon>Phycisphaera</taxon>
    </lineage>
</organism>
<evidence type="ECO:0008006" key="5">
    <source>
        <dbReference type="Google" id="ProtNLM"/>
    </source>
</evidence>
<dbReference type="Proteomes" id="UP000007881">
    <property type="component" value="Chromosome"/>
</dbReference>
<dbReference type="EMBL" id="AP012338">
    <property type="protein sequence ID" value="BAM02865.1"/>
    <property type="molecule type" value="Genomic_DNA"/>
</dbReference>
<dbReference type="GO" id="GO:0015628">
    <property type="term" value="P:protein secretion by the type II secretion system"/>
    <property type="evidence" value="ECO:0007669"/>
    <property type="project" value="InterPro"/>
</dbReference>
<evidence type="ECO:0000256" key="1">
    <source>
        <dbReference type="ARBA" id="ARBA00022481"/>
    </source>
</evidence>
<dbReference type="PRINTS" id="PR00813">
    <property type="entry name" value="BCTERIALGSPG"/>
</dbReference>
<dbReference type="GO" id="GO:0015627">
    <property type="term" value="C:type II protein secretion system complex"/>
    <property type="evidence" value="ECO:0007669"/>
    <property type="project" value="InterPro"/>
</dbReference>
<dbReference type="RefSeq" id="WP_014436085.1">
    <property type="nucleotide sequence ID" value="NC_017080.1"/>
</dbReference>
<accession>I0IC77</accession>
<protein>
    <recommendedName>
        <fullName evidence="5">Prepilin-type N-terminal cleavage/methylation domain-containing protein</fullName>
    </recommendedName>
</protein>
<dbReference type="Gene3D" id="3.30.700.10">
    <property type="entry name" value="Glycoprotein, Type 4 Pilin"/>
    <property type="match status" value="1"/>
</dbReference>
<sequence>MAPRSAPSAAATGRRSTPALAPRRCALRIRSPAPAPRAFTLIELLVVVSIIALLIGLLLPALGSARRTASALADLSNLKQMEIAHASYAVDNDSRLIQANLAHGGVVHYNPDGSPVVPWIDTLRTYYAADLVVRSPLDDSPHWGPFPAGEPIPGAPANQRRVTSYGINTFTDPVLVPWGPGFVSPFRGYTMDTIRRPASVVHFLPMAHGGTFAGADHPHAEEWLVHPVPAFAAQGQAQINAVKGEPGTPAAVANWGFLDGHAAATGFSELVTDLQLNRLDPDRAP</sequence>
<gene>
    <name evidence="3" type="ordered locus">PSMK_07060</name>
</gene>
<dbReference type="InterPro" id="IPR000983">
    <property type="entry name" value="Bac_GSPG_pilin"/>
</dbReference>
<dbReference type="NCBIfam" id="TIGR02532">
    <property type="entry name" value="IV_pilin_GFxxxE"/>
    <property type="match status" value="1"/>
</dbReference>
<dbReference type="PANTHER" id="PTHR30093">
    <property type="entry name" value="GENERAL SECRETION PATHWAY PROTEIN G"/>
    <property type="match status" value="1"/>
</dbReference>
<dbReference type="HOGENOM" id="CLU_041661_1_1_0"/>
<evidence type="ECO:0000313" key="3">
    <source>
        <dbReference type="EMBL" id="BAM02865.1"/>
    </source>
</evidence>
<dbReference type="STRING" id="1142394.PSMK_07060"/>
<keyword evidence="2" id="KW-0812">Transmembrane</keyword>
<dbReference type="SUPFAM" id="SSF54523">
    <property type="entry name" value="Pili subunits"/>
    <property type="match status" value="1"/>
</dbReference>
<keyword evidence="2" id="KW-0472">Membrane</keyword>